<protein>
    <submittedName>
        <fullName evidence="3">ABC transporter substrate-binding protein</fullName>
    </submittedName>
</protein>
<accession>A0A563E570</accession>
<name>A0A563E570_9MICO</name>
<dbReference type="AlphaFoldDB" id="A0A563E570"/>
<comment type="caution">
    <text evidence="3">The sequence shown here is derived from an EMBL/GenBank/DDBJ whole genome shotgun (WGS) entry which is preliminary data.</text>
</comment>
<dbReference type="Pfam" id="PF13343">
    <property type="entry name" value="SBP_bac_6"/>
    <property type="match status" value="1"/>
</dbReference>
<reference evidence="3 4" key="2">
    <citation type="submission" date="2019-08" db="EMBL/GenBank/DDBJ databases">
        <title>Jejuicoccus antrihumi gen. nov., sp. nov., a new member of the family Dermacoccaceae isolated from a cave.</title>
        <authorList>
            <person name="Schumann P."/>
            <person name="Kim I.S."/>
        </authorList>
    </citation>
    <scope>NUCLEOTIDE SEQUENCE [LARGE SCALE GENOMIC DNA]</scope>
    <source>
        <strain evidence="3 4">C5-26</strain>
    </source>
</reference>
<feature type="signal peptide" evidence="2">
    <location>
        <begin position="1"/>
        <end position="17"/>
    </location>
</feature>
<dbReference type="GO" id="GO:0015888">
    <property type="term" value="P:thiamine transport"/>
    <property type="evidence" value="ECO:0007669"/>
    <property type="project" value="TreeGrafter"/>
</dbReference>
<evidence type="ECO:0000313" key="3">
    <source>
        <dbReference type="EMBL" id="TWP37439.1"/>
    </source>
</evidence>
<dbReference type="PANTHER" id="PTHR30006:SF2">
    <property type="entry name" value="ABC TRANSPORTER SUBSTRATE-BINDING PROTEIN"/>
    <property type="match status" value="1"/>
</dbReference>
<feature type="chain" id="PRO_5038666270" evidence="2">
    <location>
        <begin position="18"/>
        <end position="365"/>
    </location>
</feature>
<proteinExistence type="predicted"/>
<dbReference type="EMBL" id="VCQV01000006">
    <property type="protein sequence ID" value="TWP37439.1"/>
    <property type="molecule type" value="Genomic_DNA"/>
</dbReference>
<keyword evidence="4" id="KW-1185">Reference proteome</keyword>
<keyword evidence="1 2" id="KW-0732">Signal</keyword>
<evidence type="ECO:0000256" key="1">
    <source>
        <dbReference type="ARBA" id="ARBA00022729"/>
    </source>
</evidence>
<evidence type="ECO:0000256" key="2">
    <source>
        <dbReference type="SAM" id="SignalP"/>
    </source>
</evidence>
<dbReference type="Gene3D" id="3.40.190.10">
    <property type="entry name" value="Periplasmic binding protein-like II"/>
    <property type="match status" value="2"/>
</dbReference>
<dbReference type="GO" id="GO:0030976">
    <property type="term" value="F:thiamine pyrophosphate binding"/>
    <property type="evidence" value="ECO:0007669"/>
    <property type="project" value="TreeGrafter"/>
</dbReference>
<gene>
    <name evidence="3" type="ORF">FGL98_05860</name>
</gene>
<dbReference type="OrthoDB" id="366726at2"/>
<dbReference type="GO" id="GO:0030288">
    <property type="term" value="C:outer membrane-bounded periplasmic space"/>
    <property type="evidence" value="ECO:0007669"/>
    <property type="project" value="TreeGrafter"/>
</dbReference>
<sequence length="365" mass="37693">MSVTAGVALAAAAAGCAAPSSSSSSNSSGAGSATSAKAFGGMDALVKAAKKEGTLNVIALPPTWANYGAIISSFSKKYGIKVNSAQPDGASQDEINAAKKLNGTSRTPDVFDLGQTVAMANTSMYAKYEVSTWNTIPSTYKDPNGLWTNDYGGYISIGYDSKKVPAVTSLNDLLKPAYKGKVALNGDPTQAGAAFSGVMMAAVANGGGPNNIAPGVNFFVKLKKAGNFLPLDPTPATIESGQTPVVIDWDYTNAAETSKLPSWKVMVPSNAVVGGYYFQAINKDAAHPAAARLWEEYLFSDAGQNLYLNGGARPVRADAMVKSGTIDKAAFAKLPAVSGKPVIATAAQTKKAATYLSTNWSKVTS</sequence>
<dbReference type="SUPFAM" id="SSF53850">
    <property type="entry name" value="Periplasmic binding protein-like II"/>
    <property type="match status" value="1"/>
</dbReference>
<evidence type="ECO:0000313" key="4">
    <source>
        <dbReference type="Proteomes" id="UP000320244"/>
    </source>
</evidence>
<reference evidence="3 4" key="1">
    <citation type="submission" date="2019-05" db="EMBL/GenBank/DDBJ databases">
        <authorList>
            <person name="Lee S.D."/>
        </authorList>
    </citation>
    <scope>NUCLEOTIDE SEQUENCE [LARGE SCALE GENOMIC DNA]</scope>
    <source>
        <strain evidence="3 4">C5-26</strain>
    </source>
</reference>
<dbReference type="PANTHER" id="PTHR30006">
    <property type="entry name" value="THIAMINE-BINDING PERIPLASMIC PROTEIN-RELATED"/>
    <property type="match status" value="1"/>
</dbReference>
<dbReference type="Proteomes" id="UP000320244">
    <property type="component" value="Unassembled WGS sequence"/>
</dbReference>
<organism evidence="3 4">
    <name type="scientific">Leekyejoonella antrihumi</name>
    <dbReference type="NCBI Taxonomy" id="1660198"/>
    <lineage>
        <taxon>Bacteria</taxon>
        <taxon>Bacillati</taxon>
        <taxon>Actinomycetota</taxon>
        <taxon>Actinomycetes</taxon>
        <taxon>Micrococcales</taxon>
        <taxon>Dermacoccaceae</taxon>
        <taxon>Leekyejoonella</taxon>
    </lineage>
</organism>
<dbReference type="GO" id="GO:0030975">
    <property type="term" value="F:thiamine binding"/>
    <property type="evidence" value="ECO:0007669"/>
    <property type="project" value="TreeGrafter"/>
</dbReference>